<dbReference type="Gene3D" id="1.20.1740.10">
    <property type="entry name" value="Amino acid/polyamine transporter I"/>
    <property type="match status" value="1"/>
</dbReference>
<proteinExistence type="predicted"/>
<feature type="transmembrane region" description="Helical" evidence="6">
    <location>
        <begin position="240"/>
        <end position="262"/>
    </location>
</feature>
<protein>
    <submittedName>
        <fullName evidence="8">Amino acid transporter</fullName>
    </submittedName>
</protein>
<name>A0A9P4M8V9_9PEZI</name>
<dbReference type="InterPro" id="IPR002293">
    <property type="entry name" value="AA/rel_permease1"/>
</dbReference>
<dbReference type="PIRSF" id="PIRSF006060">
    <property type="entry name" value="AA_transporter"/>
    <property type="match status" value="1"/>
</dbReference>
<dbReference type="GO" id="GO:0006865">
    <property type="term" value="P:amino acid transport"/>
    <property type="evidence" value="ECO:0007669"/>
    <property type="project" value="InterPro"/>
</dbReference>
<dbReference type="Pfam" id="PF13520">
    <property type="entry name" value="AA_permease_2"/>
    <property type="match status" value="1"/>
</dbReference>
<evidence type="ECO:0000256" key="3">
    <source>
        <dbReference type="ARBA" id="ARBA00022692"/>
    </source>
</evidence>
<evidence type="ECO:0000256" key="7">
    <source>
        <dbReference type="SAM" id="SignalP"/>
    </source>
</evidence>
<evidence type="ECO:0000256" key="5">
    <source>
        <dbReference type="ARBA" id="ARBA00023136"/>
    </source>
</evidence>
<comment type="caution">
    <text evidence="8">The sequence shown here is derived from an EMBL/GenBank/DDBJ whole genome shotgun (WGS) entry which is preliminary data.</text>
</comment>
<keyword evidence="7" id="KW-0732">Signal</keyword>
<evidence type="ECO:0000313" key="8">
    <source>
        <dbReference type="EMBL" id="KAF2098757.1"/>
    </source>
</evidence>
<feature type="transmembrane region" description="Helical" evidence="6">
    <location>
        <begin position="160"/>
        <end position="178"/>
    </location>
</feature>
<gene>
    <name evidence="8" type="ORF">NA57DRAFT_39461</name>
</gene>
<feature type="transmembrane region" description="Helical" evidence="6">
    <location>
        <begin position="86"/>
        <end position="109"/>
    </location>
</feature>
<feature type="chain" id="PRO_5040464150" evidence="7">
    <location>
        <begin position="21"/>
        <end position="477"/>
    </location>
</feature>
<keyword evidence="2" id="KW-0813">Transport</keyword>
<dbReference type="GO" id="GO:0022857">
    <property type="term" value="F:transmembrane transporter activity"/>
    <property type="evidence" value="ECO:0007669"/>
    <property type="project" value="InterPro"/>
</dbReference>
<evidence type="ECO:0000313" key="9">
    <source>
        <dbReference type="Proteomes" id="UP000799772"/>
    </source>
</evidence>
<sequence>MKKDLGALTLLAICFNICNSWPGLAGSVQIALLQGGPATLLYGMIISASLYISIALTMAELASVYPTAGGQYHFVSILTPKSLNRGLSYICGLLTNFSWIAIGASVLMIPSMQITALVSLYRPTYVVKAWHEFLIYEGFGLVILLYNLFAVKKLPRTHDVGFVLTLTLFVATTLTFVIRSSPKANNDFVWATFTNFTGWPDGVCFLTSLLTTCFIFAGLDASLHMAEEAPNPRVSVPRASVTAIGIGFVTAFAYGIVLLYSIPDFESIVAIEGYLPLEISRQGMRSDLAAAITQAAGVVMTFFVMNAVLETASRITWALARDNALIFPGTFSSIHSTLGVPIWSIILDWAILSLLGLVFLASTTAFNALLGSCVVLQQLSFLMPTVLLMYQRRSEVFLPRNRAFRLPNWFGWIVNAWVVVMSALLVIFFLLPPFLPVTGSNMNYNVVILGIAAILGIVNWFAHAKNHYQGPRIFYHD</sequence>
<dbReference type="PROSITE" id="PS00218">
    <property type="entry name" value="AMINO_ACID_PERMEASE_1"/>
    <property type="match status" value="1"/>
</dbReference>
<feature type="transmembrane region" description="Helical" evidence="6">
    <location>
        <begin position="443"/>
        <end position="462"/>
    </location>
</feature>
<dbReference type="AlphaFoldDB" id="A0A9P4M8V9"/>
<reference evidence="8" key="1">
    <citation type="journal article" date="2020" name="Stud. Mycol.">
        <title>101 Dothideomycetes genomes: a test case for predicting lifestyles and emergence of pathogens.</title>
        <authorList>
            <person name="Haridas S."/>
            <person name="Albert R."/>
            <person name="Binder M."/>
            <person name="Bloem J."/>
            <person name="Labutti K."/>
            <person name="Salamov A."/>
            <person name="Andreopoulos B."/>
            <person name="Baker S."/>
            <person name="Barry K."/>
            <person name="Bills G."/>
            <person name="Bluhm B."/>
            <person name="Cannon C."/>
            <person name="Castanera R."/>
            <person name="Culley D."/>
            <person name="Daum C."/>
            <person name="Ezra D."/>
            <person name="Gonzalez J."/>
            <person name="Henrissat B."/>
            <person name="Kuo A."/>
            <person name="Liang C."/>
            <person name="Lipzen A."/>
            <person name="Lutzoni F."/>
            <person name="Magnuson J."/>
            <person name="Mondo S."/>
            <person name="Nolan M."/>
            <person name="Ohm R."/>
            <person name="Pangilinan J."/>
            <person name="Park H.-J."/>
            <person name="Ramirez L."/>
            <person name="Alfaro M."/>
            <person name="Sun H."/>
            <person name="Tritt A."/>
            <person name="Yoshinaga Y."/>
            <person name="Zwiers L.-H."/>
            <person name="Turgeon B."/>
            <person name="Goodwin S."/>
            <person name="Spatafora J."/>
            <person name="Crous P."/>
            <person name="Grigoriev I."/>
        </authorList>
    </citation>
    <scope>NUCLEOTIDE SEQUENCE</scope>
    <source>
        <strain evidence="8">CBS 133067</strain>
    </source>
</reference>
<feature type="transmembrane region" description="Helical" evidence="6">
    <location>
        <begin position="409"/>
        <end position="431"/>
    </location>
</feature>
<keyword evidence="9" id="KW-1185">Reference proteome</keyword>
<feature type="transmembrane region" description="Helical" evidence="6">
    <location>
        <begin position="288"/>
        <end position="309"/>
    </location>
</feature>
<evidence type="ECO:0000256" key="6">
    <source>
        <dbReference type="SAM" id="Phobius"/>
    </source>
</evidence>
<feature type="transmembrane region" description="Helical" evidence="6">
    <location>
        <begin position="368"/>
        <end position="388"/>
    </location>
</feature>
<dbReference type="InterPro" id="IPR004840">
    <property type="entry name" value="Amino_acid_permease_CS"/>
</dbReference>
<dbReference type="PANTHER" id="PTHR45649">
    <property type="entry name" value="AMINO-ACID PERMEASE BAT1"/>
    <property type="match status" value="1"/>
</dbReference>
<keyword evidence="5 6" id="KW-0472">Membrane</keyword>
<dbReference type="Proteomes" id="UP000799772">
    <property type="component" value="Unassembled WGS sequence"/>
</dbReference>
<dbReference type="GO" id="GO:0016020">
    <property type="term" value="C:membrane"/>
    <property type="evidence" value="ECO:0007669"/>
    <property type="project" value="UniProtKB-SubCell"/>
</dbReference>
<feature type="transmembrane region" description="Helical" evidence="6">
    <location>
        <begin position="198"/>
        <end position="219"/>
    </location>
</feature>
<dbReference type="PANTHER" id="PTHR45649:SF19">
    <property type="entry name" value="TRANSPORTER, PUTATIVE (EUROFUNG)-RELATED"/>
    <property type="match status" value="1"/>
</dbReference>
<accession>A0A9P4M8V9</accession>
<dbReference type="OrthoDB" id="2417308at2759"/>
<feature type="transmembrane region" description="Helical" evidence="6">
    <location>
        <begin position="41"/>
        <end position="65"/>
    </location>
</feature>
<evidence type="ECO:0000256" key="2">
    <source>
        <dbReference type="ARBA" id="ARBA00022448"/>
    </source>
</evidence>
<feature type="transmembrane region" description="Helical" evidence="6">
    <location>
        <begin position="129"/>
        <end position="148"/>
    </location>
</feature>
<keyword evidence="4 6" id="KW-1133">Transmembrane helix</keyword>
<evidence type="ECO:0000256" key="1">
    <source>
        <dbReference type="ARBA" id="ARBA00004141"/>
    </source>
</evidence>
<comment type="subcellular location">
    <subcellularLocation>
        <location evidence="1">Membrane</location>
        <topology evidence="1">Multi-pass membrane protein</topology>
    </subcellularLocation>
</comment>
<dbReference type="EMBL" id="ML978126">
    <property type="protein sequence ID" value="KAF2098757.1"/>
    <property type="molecule type" value="Genomic_DNA"/>
</dbReference>
<feature type="signal peptide" evidence="7">
    <location>
        <begin position="1"/>
        <end position="20"/>
    </location>
</feature>
<organism evidence="8 9">
    <name type="scientific">Rhizodiscina lignyota</name>
    <dbReference type="NCBI Taxonomy" id="1504668"/>
    <lineage>
        <taxon>Eukaryota</taxon>
        <taxon>Fungi</taxon>
        <taxon>Dikarya</taxon>
        <taxon>Ascomycota</taxon>
        <taxon>Pezizomycotina</taxon>
        <taxon>Dothideomycetes</taxon>
        <taxon>Pleosporomycetidae</taxon>
        <taxon>Aulographales</taxon>
        <taxon>Rhizodiscinaceae</taxon>
        <taxon>Rhizodiscina</taxon>
    </lineage>
</organism>
<evidence type="ECO:0000256" key="4">
    <source>
        <dbReference type="ARBA" id="ARBA00022989"/>
    </source>
</evidence>
<keyword evidence="3 6" id="KW-0812">Transmembrane</keyword>